<comment type="similarity">
    <text evidence="1">Belongs to the G-protein coupled receptor 2 family. Adhesion G-protein coupled receptor (ADGR) subfamily.</text>
</comment>
<dbReference type="InterPro" id="IPR003599">
    <property type="entry name" value="Ig_sub"/>
</dbReference>
<feature type="transmembrane region" description="Helical" evidence="4">
    <location>
        <begin position="815"/>
        <end position="833"/>
    </location>
</feature>
<dbReference type="EMBL" id="JAQQBS010000003">
    <property type="protein sequence ID" value="KAK0171069.1"/>
    <property type="molecule type" value="Genomic_DNA"/>
</dbReference>
<dbReference type="InterPro" id="IPR051587">
    <property type="entry name" value="Adhesion_GPCR"/>
</dbReference>
<feature type="region of interest" description="Disordered" evidence="3">
    <location>
        <begin position="890"/>
        <end position="916"/>
    </location>
</feature>
<feature type="transmembrane region" description="Helical" evidence="4">
    <location>
        <begin position="624"/>
        <end position="648"/>
    </location>
</feature>
<feature type="domain" description="Ig-like" evidence="6">
    <location>
        <begin position="166"/>
        <end position="252"/>
    </location>
</feature>
<feature type="compositionally biased region" description="Polar residues" evidence="3">
    <location>
        <begin position="899"/>
        <end position="913"/>
    </location>
</feature>
<dbReference type="PROSITE" id="PS50227">
    <property type="entry name" value="G_PROTEIN_RECEP_F2_3"/>
    <property type="match status" value="1"/>
</dbReference>
<dbReference type="PROSITE" id="PS50835">
    <property type="entry name" value="IG_LIKE"/>
    <property type="match status" value="2"/>
</dbReference>
<reference evidence="7" key="1">
    <citation type="journal article" date="2023" name="bioRxiv">
        <title>Scaffold-level genome assemblies of two parasitoid biocontrol wasps reveal the parthenogenesis mechanism and an associated novel virus.</title>
        <authorList>
            <person name="Inwood S."/>
            <person name="Skelly J."/>
            <person name="Guhlin J."/>
            <person name="Harrop T."/>
            <person name="Goldson S."/>
            <person name="Dearden P."/>
        </authorList>
    </citation>
    <scope>NUCLEOTIDE SEQUENCE</scope>
    <source>
        <strain evidence="7">Irish</strain>
        <tissue evidence="7">Whole body</tissue>
    </source>
</reference>
<gene>
    <name evidence="7" type="ORF">PV328_008832</name>
</gene>
<comment type="caution">
    <text evidence="7">The sequence shown here is derived from an EMBL/GenBank/DDBJ whole genome shotgun (WGS) entry which is preliminary data.</text>
</comment>
<evidence type="ECO:0000256" key="4">
    <source>
        <dbReference type="SAM" id="Phobius"/>
    </source>
</evidence>
<dbReference type="SMART" id="SM00409">
    <property type="entry name" value="IG"/>
    <property type="match status" value="2"/>
</dbReference>
<keyword evidence="4" id="KW-1133">Transmembrane helix</keyword>
<dbReference type="PANTHER" id="PTHR45813">
    <property type="entry name" value="IG-LIKE DOMAIN-CONTAINING PROTEIN"/>
    <property type="match status" value="1"/>
</dbReference>
<evidence type="ECO:0000313" key="8">
    <source>
        <dbReference type="Proteomes" id="UP001168990"/>
    </source>
</evidence>
<dbReference type="InterPro" id="IPR001879">
    <property type="entry name" value="GPCR_2_extracellular_dom"/>
</dbReference>
<dbReference type="Pfam" id="PF13927">
    <property type="entry name" value="Ig_3"/>
    <property type="match status" value="1"/>
</dbReference>
<dbReference type="InterPro" id="IPR046338">
    <property type="entry name" value="GAIN_dom_sf"/>
</dbReference>
<protein>
    <recommendedName>
        <fullName evidence="9">Brain-specific angiogenesis inhibitor 1</fullName>
    </recommendedName>
</protein>
<dbReference type="PANTHER" id="PTHR45813:SF8">
    <property type="entry name" value="IG-LIKE DOMAIN-CONTAINING PROTEIN"/>
    <property type="match status" value="1"/>
</dbReference>
<keyword evidence="2" id="KW-0325">Glycoprotein</keyword>
<dbReference type="Proteomes" id="UP001168990">
    <property type="component" value="Unassembled WGS sequence"/>
</dbReference>
<feature type="transmembrane region" description="Helical" evidence="4">
    <location>
        <begin position="690"/>
        <end position="712"/>
    </location>
</feature>
<feature type="domain" description="Ig-like" evidence="6">
    <location>
        <begin position="58"/>
        <end position="147"/>
    </location>
</feature>
<feature type="transmembrane region" description="Helical" evidence="4">
    <location>
        <begin position="757"/>
        <end position="784"/>
    </location>
</feature>
<dbReference type="CDD" id="cd00096">
    <property type="entry name" value="Ig"/>
    <property type="match status" value="1"/>
</dbReference>
<evidence type="ECO:0000259" key="5">
    <source>
        <dbReference type="PROSITE" id="PS50227"/>
    </source>
</evidence>
<keyword evidence="4" id="KW-0472">Membrane</keyword>
<keyword evidence="8" id="KW-1185">Reference proteome</keyword>
<evidence type="ECO:0000256" key="2">
    <source>
        <dbReference type="ARBA" id="ARBA00023180"/>
    </source>
</evidence>
<reference evidence="7" key="2">
    <citation type="submission" date="2023-03" db="EMBL/GenBank/DDBJ databases">
        <authorList>
            <person name="Inwood S.N."/>
            <person name="Skelly J.G."/>
            <person name="Guhlin J."/>
            <person name="Harrop T.W.R."/>
            <person name="Goldson S.G."/>
            <person name="Dearden P.K."/>
        </authorList>
    </citation>
    <scope>NUCLEOTIDE SEQUENCE</scope>
    <source>
        <strain evidence="7">Irish</strain>
        <tissue evidence="7">Whole body</tissue>
    </source>
</reference>
<dbReference type="Gene3D" id="4.10.1240.10">
    <property type="entry name" value="GPCR, family 2, extracellular hormone receptor domain"/>
    <property type="match status" value="1"/>
</dbReference>
<dbReference type="Gene3D" id="2.60.40.10">
    <property type="entry name" value="Immunoglobulins"/>
    <property type="match status" value="1"/>
</dbReference>
<name>A0AA39KRH6_9HYME</name>
<evidence type="ECO:0000313" key="7">
    <source>
        <dbReference type="EMBL" id="KAK0171069.1"/>
    </source>
</evidence>
<organism evidence="7 8">
    <name type="scientific">Microctonus aethiopoides</name>
    <dbReference type="NCBI Taxonomy" id="144406"/>
    <lineage>
        <taxon>Eukaryota</taxon>
        <taxon>Metazoa</taxon>
        <taxon>Ecdysozoa</taxon>
        <taxon>Arthropoda</taxon>
        <taxon>Hexapoda</taxon>
        <taxon>Insecta</taxon>
        <taxon>Pterygota</taxon>
        <taxon>Neoptera</taxon>
        <taxon>Endopterygota</taxon>
        <taxon>Hymenoptera</taxon>
        <taxon>Apocrita</taxon>
        <taxon>Ichneumonoidea</taxon>
        <taxon>Braconidae</taxon>
        <taxon>Euphorinae</taxon>
        <taxon>Microctonus</taxon>
    </lineage>
</organism>
<feature type="transmembrane region" description="Helical" evidence="4">
    <location>
        <begin position="839"/>
        <end position="860"/>
    </location>
</feature>
<evidence type="ECO:0000259" key="6">
    <source>
        <dbReference type="PROSITE" id="PS50835"/>
    </source>
</evidence>
<dbReference type="Gene3D" id="2.60.220.50">
    <property type="match status" value="1"/>
</dbReference>
<accession>A0AA39KRH6</accession>
<dbReference type="InterPro" id="IPR007110">
    <property type="entry name" value="Ig-like_dom"/>
</dbReference>
<dbReference type="SUPFAM" id="SSF111418">
    <property type="entry name" value="Hormone receptor domain"/>
    <property type="match status" value="1"/>
</dbReference>
<keyword evidence="4" id="KW-0812">Transmembrane</keyword>
<dbReference type="GO" id="GO:0004930">
    <property type="term" value="F:G protein-coupled receptor activity"/>
    <property type="evidence" value="ECO:0007669"/>
    <property type="project" value="InterPro"/>
</dbReference>
<dbReference type="InterPro" id="IPR013783">
    <property type="entry name" value="Ig-like_fold"/>
</dbReference>
<dbReference type="InterPro" id="IPR036445">
    <property type="entry name" value="GPCR_2_extracell_dom_sf"/>
</dbReference>
<feature type="domain" description="G-protein coupled receptors family 2 profile 1" evidence="5">
    <location>
        <begin position="262"/>
        <end position="320"/>
    </location>
</feature>
<evidence type="ECO:0000256" key="1">
    <source>
        <dbReference type="ARBA" id="ARBA00007343"/>
    </source>
</evidence>
<sequence length="1139" mass="129035">MEDLKILSVTPSAEVTFHFFGTSNEGDKIRDALNRLVQRRRLSDFTLESTHFTFQQKPSLRLQALRVNHVNQHEVRLGDQFILSCVAQSSNGIKFVWYKDDMLVNMSKATREIWYRDLPNDGTDMHTSLLTIDKATLLDAGQYTCQVIDWGMQQCKSIYIDIKDEPDVKIVPLSATIEKGNDLQLLCITPNMRDLGIGFGWTKNRALLKLEPGNQVWEDLYPAGSILKIMNAQKSAIYTCNVAHRSMSVRVDVVNRTLIPLCPRENSWNLRWPETGPGSQVFLECPHQFIGQLVSRLCSMKDATTPAWQLPDFWDCLYQPLILPYTKFQSLTMGYQNTTGADTIISIWEILRSRKIPLYPGEGDRILNILAEIEHYQYTIHELDELYNSAETLTRIINRILVDEYSVLRQQHLLLLQQLTQRNLEYWARQLVYPYKHLALSSIVVDIRALHATGDDSNKFILQIPADDYMYPYWYNDKVTIHLIRSDNDLYDNKTLSGTVIVYKNITQFLPNTYVKELEDGTDLEYHFNSRIITVAVVPLNEIINSKMRIELKLHHLQNYSRLWNVSCGVQDLSGSWDLDSCISTLLPDEATTQCICSHPGTFAAFLTARAVRVALAKNKHSTFIVLLGCGICFLQCVVSSLILGFYFWKNRTWLNWLKFQFSTALQGAMAIFMYASYNTLSESCYATAAIMLEATLLIGMSAPISQALIIYADLTQQRSSPHFQPTVIAVITGLPILCVLATELTHKSTGWRHESWWLIFGSGVYNIFLSCVATMLSIFMLLYTGVLRKAHALVLESVVKKEVIERRIGMMHRAAIIICSLILMEAASIFYINSTSVIYHYIFASLSALLGCAVLFVYIGSREILQIAPILRKLKWNNIERESTSDPIKVYSNKKSGESGNASTPPSAQSLNVGPPYMEKRGIAAGSPDMRDYINESSVPYSKSPNAHSLVRYPPEIRIDHSDDINLENYNTSPRKYQESIATTTTTTTTFARPTNDHSSDFYSASRSTFNRDSTKFNSRDIQQSQASTQATLPECSAKVLCSADIEARMSISAMPDVTLATKTEVEHCKNTEVINRDHADVIPDIATTGERKQPDGEEKNPEITITDCENTTTTGMLDRISHDLDYLLNRTQTNEEA</sequence>
<dbReference type="GO" id="GO:0007189">
    <property type="term" value="P:adenylate cyclase-activating G protein-coupled receptor signaling pathway"/>
    <property type="evidence" value="ECO:0007669"/>
    <property type="project" value="TreeGrafter"/>
</dbReference>
<dbReference type="InterPro" id="IPR036179">
    <property type="entry name" value="Ig-like_dom_sf"/>
</dbReference>
<evidence type="ECO:0008006" key="9">
    <source>
        <dbReference type="Google" id="ProtNLM"/>
    </source>
</evidence>
<dbReference type="GO" id="GO:0016020">
    <property type="term" value="C:membrane"/>
    <property type="evidence" value="ECO:0007669"/>
    <property type="project" value="InterPro"/>
</dbReference>
<proteinExistence type="inferred from homology"/>
<evidence type="ECO:0000256" key="3">
    <source>
        <dbReference type="SAM" id="MobiDB-lite"/>
    </source>
</evidence>
<dbReference type="SUPFAM" id="SSF48726">
    <property type="entry name" value="Immunoglobulin"/>
    <property type="match status" value="2"/>
</dbReference>
<feature type="transmembrane region" description="Helical" evidence="4">
    <location>
        <begin position="724"/>
        <end position="745"/>
    </location>
</feature>
<dbReference type="AlphaFoldDB" id="A0AA39KRH6"/>
<feature type="transmembrane region" description="Helical" evidence="4">
    <location>
        <begin position="660"/>
        <end position="678"/>
    </location>
</feature>